<evidence type="ECO:0000313" key="1">
    <source>
        <dbReference type="EMBL" id="KAK6744076.1"/>
    </source>
</evidence>
<comment type="caution">
    <text evidence="1">The sequence shown here is derived from an EMBL/GenBank/DDBJ whole genome shotgun (WGS) entry which is preliminary data.</text>
</comment>
<reference evidence="1 2" key="1">
    <citation type="submission" date="2023-08" db="EMBL/GenBank/DDBJ databases">
        <title>A Necator americanus chromosomal reference genome.</title>
        <authorList>
            <person name="Ilik V."/>
            <person name="Petrzelkova K.J."/>
            <person name="Pardy F."/>
            <person name="Fuh T."/>
            <person name="Niatou-Singa F.S."/>
            <person name="Gouil Q."/>
            <person name="Baker L."/>
            <person name="Ritchie M.E."/>
            <person name="Jex A.R."/>
            <person name="Gazzola D."/>
            <person name="Li H."/>
            <person name="Toshio Fujiwara R."/>
            <person name="Zhan B."/>
            <person name="Aroian R.V."/>
            <person name="Pafco B."/>
            <person name="Schwarz E.M."/>
        </authorList>
    </citation>
    <scope>NUCLEOTIDE SEQUENCE [LARGE SCALE GENOMIC DNA]</scope>
    <source>
        <strain evidence="1 2">Aroian</strain>
        <tissue evidence="1">Whole animal</tissue>
    </source>
</reference>
<name>A0ABR1D1U6_NECAM</name>
<dbReference type="EMBL" id="JAVFWL010000003">
    <property type="protein sequence ID" value="KAK6744076.1"/>
    <property type="molecule type" value="Genomic_DNA"/>
</dbReference>
<proteinExistence type="predicted"/>
<protein>
    <submittedName>
        <fullName evidence="1">Uncharacterized protein</fullName>
    </submittedName>
</protein>
<gene>
    <name evidence="1" type="primary">Necator_chrIII.g11791</name>
    <name evidence="1" type="ORF">RB195_011026</name>
</gene>
<accession>A0ABR1D1U6</accession>
<organism evidence="1 2">
    <name type="scientific">Necator americanus</name>
    <name type="common">Human hookworm</name>
    <dbReference type="NCBI Taxonomy" id="51031"/>
    <lineage>
        <taxon>Eukaryota</taxon>
        <taxon>Metazoa</taxon>
        <taxon>Ecdysozoa</taxon>
        <taxon>Nematoda</taxon>
        <taxon>Chromadorea</taxon>
        <taxon>Rhabditida</taxon>
        <taxon>Rhabditina</taxon>
        <taxon>Rhabditomorpha</taxon>
        <taxon>Strongyloidea</taxon>
        <taxon>Ancylostomatidae</taxon>
        <taxon>Bunostominae</taxon>
        <taxon>Necator</taxon>
    </lineage>
</organism>
<keyword evidence="2" id="KW-1185">Reference proteome</keyword>
<dbReference type="Proteomes" id="UP001303046">
    <property type="component" value="Unassembled WGS sequence"/>
</dbReference>
<sequence length="107" mass="12059">MDANDPSLTNTQNYASYACRFMLVAMRSRKSSVLPPADREPSETPIRTELQKATIPSRGGKNEECWVEVYSKENNAVRDGTSDLVNFFVIYHVSLELVALYDVLRVA</sequence>
<evidence type="ECO:0000313" key="2">
    <source>
        <dbReference type="Proteomes" id="UP001303046"/>
    </source>
</evidence>